<gene>
    <name evidence="1" type="ORF">TSUD_306980</name>
</gene>
<evidence type="ECO:0000313" key="1">
    <source>
        <dbReference type="EMBL" id="GAU41992.1"/>
    </source>
</evidence>
<accession>A0A2Z6P0L8</accession>
<dbReference type="AlphaFoldDB" id="A0A2Z6P0L8"/>
<proteinExistence type="predicted"/>
<protein>
    <submittedName>
        <fullName evidence="1">Uncharacterized protein</fullName>
    </submittedName>
</protein>
<reference evidence="2" key="1">
    <citation type="journal article" date="2017" name="Front. Plant Sci.">
        <title>Climate Clever Clovers: New Paradigm to Reduce the Environmental Footprint of Ruminants by Breeding Low Methanogenic Forages Utilizing Haplotype Variation.</title>
        <authorList>
            <person name="Kaur P."/>
            <person name="Appels R."/>
            <person name="Bayer P.E."/>
            <person name="Keeble-Gagnere G."/>
            <person name="Wang J."/>
            <person name="Hirakawa H."/>
            <person name="Shirasawa K."/>
            <person name="Vercoe P."/>
            <person name="Stefanova K."/>
            <person name="Durmic Z."/>
            <person name="Nichols P."/>
            <person name="Revell C."/>
            <person name="Isobe S.N."/>
            <person name="Edwards D."/>
            <person name="Erskine W."/>
        </authorList>
    </citation>
    <scope>NUCLEOTIDE SEQUENCE [LARGE SCALE GENOMIC DNA]</scope>
    <source>
        <strain evidence="2">cv. Daliak</strain>
    </source>
</reference>
<dbReference type="EMBL" id="DF973893">
    <property type="protein sequence ID" value="GAU41992.1"/>
    <property type="molecule type" value="Genomic_DNA"/>
</dbReference>
<name>A0A2Z6P0L8_TRISU</name>
<sequence length="136" mass="15608">MRDQSKIRDRNSIVIKNAKRVLSLHFRGNGKAPILKGKPNKEAFNAAAECTYLNVPKSNHDNFIIWKNKIMLLKGNDVHCSGMVGPHGRSNPLERRERGSPEDDWRKVKGVMLLLFSLLMSVGECVLREERDREKR</sequence>
<organism evidence="1 2">
    <name type="scientific">Trifolium subterraneum</name>
    <name type="common">Subterranean clover</name>
    <dbReference type="NCBI Taxonomy" id="3900"/>
    <lineage>
        <taxon>Eukaryota</taxon>
        <taxon>Viridiplantae</taxon>
        <taxon>Streptophyta</taxon>
        <taxon>Embryophyta</taxon>
        <taxon>Tracheophyta</taxon>
        <taxon>Spermatophyta</taxon>
        <taxon>Magnoliopsida</taxon>
        <taxon>eudicotyledons</taxon>
        <taxon>Gunneridae</taxon>
        <taxon>Pentapetalae</taxon>
        <taxon>rosids</taxon>
        <taxon>fabids</taxon>
        <taxon>Fabales</taxon>
        <taxon>Fabaceae</taxon>
        <taxon>Papilionoideae</taxon>
        <taxon>50 kb inversion clade</taxon>
        <taxon>NPAAA clade</taxon>
        <taxon>Hologalegina</taxon>
        <taxon>IRL clade</taxon>
        <taxon>Trifolieae</taxon>
        <taxon>Trifolium</taxon>
    </lineage>
</organism>
<evidence type="ECO:0000313" key="2">
    <source>
        <dbReference type="Proteomes" id="UP000242715"/>
    </source>
</evidence>
<dbReference type="Proteomes" id="UP000242715">
    <property type="component" value="Unassembled WGS sequence"/>
</dbReference>
<keyword evidence="2" id="KW-1185">Reference proteome</keyword>